<evidence type="ECO:0000313" key="2">
    <source>
        <dbReference type="EMBL" id="KAJ8346343.1"/>
    </source>
</evidence>
<protein>
    <submittedName>
        <fullName evidence="2">Uncharacterized protein</fullName>
    </submittedName>
</protein>
<comment type="caution">
    <text evidence="2">The sequence shown here is derived from an EMBL/GenBank/DDBJ whole genome shotgun (WGS) entry which is preliminary data.</text>
</comment>
<evidence type="ECO:0000256" key="1">
    <source>
        <dbReference type="SAM" id="MobiDB-lite"/>
    </source>
</evidence>
<keyword evidence="3" id="KW-1185">Reference proteome</keyword>
<evidence type="ECO:0000313" key="3">
    <source>
        <dbReference type="Proteomes" id="UP001152622"/>
    </source>
</evidence>
<proteinExistence type="predicted"/>
<feature type="compositionally biased region" description="Basic and acidic residues" evidence="1">
    <location>
        <begin position="86"/>
        <end position="97"/>
    </location>
</feature>
<organism evidence="2 3">
    <name type="scientific">Synaphobranchus kaupii</name>
    <name type="common">Kaup's arrowtooth eel</name>
    <dbReference type="NCBI Taxonomy" id="118154"/>
    <lineage>
        <taxon>Eukaryota</taxon>
        <taxon>Metazoa</taxon>
        <taxon>Chordata</taxon>
        <taxon>Craniata</taxon>
        <taxon>Vertebrata</taxon>
        <taxon>Euteleostomi</taxon>
        <taxon>Actinopterygii</taxon>
        <taxon>Neopterygii</taxon>
        <taxon>Teleostei</taxon>
        <taxon>Anguilliformes</taxon>
        <taxon>Synaphobranchidae</taxon>
        <taxon>Synaphobranchus</taxon>
    </lineage>
</organism>
<feature type="region of interest" description="Disordered" evidence="1">
    <location>
        <begin position="1"/>
        <end position="50"/>
    </location>
</feature>
<dbReference type="EMBL" id="JAINUF010000011">
    <property type="protein sequence ID" value="KAJ8346343.1"/>
    <property type="molecule type" value="Genomic_DNA"/>
</dbReference>
<gene>
    <name evidence="2" type="ORF">SKAU_G00277440</name>
</gene>
<sequence>MKRPLGSFVRAHPTATEPEGRRQSPCLTPRIPLARPPSNVDASTREQERESLRRFFPVTSADGDCLRTEAEMKRPLRSFVRAHPTATEREGRRQSPA</sequence>
<feature type="region of interest" description="Disordered" evidence="1">
    <location>
        <begin position="76"/>
        <end position="97"/>
    </location>
</feature>
<accession>A0A9Q1INP0</accession>
<name>A0A9Q1INP0_SYNKA</name>
<reference evidence="2" key="1">
    <citation type="journal article" date="2023" name="Science">
        <title>Genome structures resolve the early diversification of teleost fishes.</title>
        <authorList>
            <person name="Parey E."/>
            <person name="Louis A."/>
            <person name="Montfort J."/>
            <person name="Bouchez O."/>
            <person name="Roques C."/>
            <person name="Iampietro C."/>
            <person name="Lluch J."/>
            <person name="Castinel A."/>
            <person name="Donnadieu C."/>
            <person name="Desvignes T."/>
            <person name="Floi Bucao C."/>
            <person name="Jouanno E."/>
            <person name="Wen M."/>
            <person name="Mejri S."/>
            <person name="Dirks R."/>
            <person name="Jansen H."/>
            <person name="Henkel C."/>
            <person name="Chen W.J."/>
            <person name="Zahm M."/>
            <person name="Cabau C."/>
            <person name="Klopp C."/>
            <person name="Thompson A.W."/>
            <person name="Robinson-Rechavi M."/>
            <person name="Braasch I."/>
            <person name="Lecointre G."/>
            <person name="Bobe J."/>
            <person name="Postlethwait J.H."/>
            <person name="Berthelot C."/>
            <person name="Roest Crollius H."/>
            <person name="Guiguen Y."/>
        </authorList>
    </citation>
    <scope>NUCLEOTIDE SEQUENCE</scope>
    <source>
        <strain evidence="2">WJC10195</strain>
    </source>
</reference>
<dbReference type="AlphaFoldDB" id="A0A9Q1INP0"/>
<dbReference type="Proteomes" id="UP001152622">
    <property type="component" value="Chromosome 11"/>
</dbReference>